<proteinExistence type="predicted"/>
<protein>
    <recommendedName>
        <fullName evidence="4">Pet127p</fullName>
    </recommendedName>
</protein>
<dbReference type="Pfam" id="PF08634">
    <property type="entry name" value="Pet127"/>
    <property type="match status" value="1"/>
</dbReference>
<evidence type="ECO:0000313" key="2">
    <source>
        <dbReference type="EMBL" id="EER32420.1"/>
    </source>
</evidence>
<sequence>MSKNIESITTEINQTKLYHIMIPRRCIHYNDSLHLFHNIRKFYQFAPLYKRSHLEENEVASTPSKNKHSQFKNKSKYDSSSSKKKSVITTENVEKVSKFIEFQKQMGSTAQEEPKRSKSSSNDEQKSPDVVLQRLDNLMDAKSPKPSRRNRKHGIKRPEHESNLTKYHTTSEKILENEIKQSIPPNKNDIPKLAHNLDRVLFSPGVHFLQDPRTRIYNFSPFLKKVISYKDFNFDAIEGFTPASKHADLLMNAQKFKKQFYSSTSAMTPILSKFYALLNDYKPLNVNRFGNIPFNGLSYYLPASLVIQPQGEYYDNETKSQKPVYSISSDKSCDSEIILSAMGHCLEVLLTNPEDEFVKYRKDSTGENPQVAPSTYNYASYGDFLMRSQLDCYDERLPGNGTFDLKTRATTNIRYSSKDASKVNNDYQIWKLTGDYESFEKEFKDLIRTGAMLKYLFQARIGQMDGIFIAYHNINSIFGFQYLPLEELDKLYYKGAEEPTIIHTNVDEIDESQLIDNLPTMIGETQFKFSMEIWQTLLKDHILKDLNAEFDNKPTPFRLIVEASKSFKRQVELTVYAVPITTEEIETLQGFSDRFPSDFKSEMPQEQRLKNLARHAEELEQFNEKLINNKNVLSYKVTVQSSTIDDRYYVYSSLPSSKFNDWRIKYNVTKLVKPNNEQLLKSLQMGVNSLSHGLDEKDVKVSTFARSLNKSHSMYEKIGSIRKKSWEAKEKTPVVYHPKYKF</sequence>
<dbReference type="EMBL" id="GG692399">
    <property type="protein sequence ID" value="EER32420.1"/>
    <property type="molecule type" value="Genomic_DNA"/>
</dbReference>
<dbReference type="GO" id="GO:0000964">
    <property type="term" value="P:mitochondrial RNA 5'-end processing"/>
    <property type="evidence" value="ECO:0007669"/>
    <property type="project" value="TreeGrafter"/>
</dbReference>
<reference evidence="2 3" key="1">
    <citation type="journal article" date="2009" name="Nature">
        <title>Evolution of pathogenicity and sexual reproduction in eight Candida genomes.</title>
        <authorList>
            <person name="Butler G."/>
            <person name="Rasmussen M.D."/>
            <person name="Lin M.F."/>
            <person name="Santos M.A."/>
            <person name="Sakthikumar S."/>
            <person name="Munro C.A."/>
            <person name="Rheinbay E."/>
            <person name="Grabherr M."/>
            <person name="Forche A."/>
            <person name="Reedy J.L."/>
            <person name="Agrafioti I."/>
            <person name="Arnaud M.B."/>
            <person name="Bates S."/>
            <person name="Brown A.J."/>
            <person name="Brunke S."/>
            <person name="Costanzo M.C."/>
            <person name="Fitzpatrick D.A."/>
            <person name="de Groot P.W."/>
            <person name="Harris D."/>
            <person name="Hoyer L.L."/>
            <person name="Hube B."/>
            <person name="Klis F.M."/>
            <person name="Kodira C."/>
            <person name="Lennard N."/>
            <person name="Logue M.E."/>
            <person name="Martin R."/>
            <person name="Neiman A.M."/>
            <person name="Nikolaou E."/>
            <person name="Quail M.A."/>
            <person name="Quinn J."/>
            <person name="Santos M.C."/>
            <person name="Schmitzberger F.F."/>
            <person name="Sherlock G."/>
            <person name="Shah P."/>
            <person name="Silverstein K.A."/>
            <person name="Skrzypek M.S."/>
            <person name="Soll D."/>
            <person name="Staggs R."/>
            <person name="Stansfield I."/>
            <person name="Stumpf M.P."/>
            <person name="Sudbery P.E."/>
            <person name="Srikantha T."/>
            <person name="Zeng Q."/>
            <person name="Berman J."/>
            <person name="Berriman M."/>
            <person name="Heitman J."/>
            <person name="Gow N.A."/>
            <person name="Lorenz M.C."/>
            <person name="Birren B.W."/>
            <person name="Kellis M."/>
            <person name="Cuomo C.A."/>
        </authorList>
    </citation>
    <scope>NUCLEOTIDE SEQUENCE [LARGE SCALE GENOMIC DNA]</scope>
    <source>
        <strain evidence="3">ATCC MYA-3404 / T1</strain>
    </source>
</reference>
<feature type="region of interest" description="Disordered" evidence="1">
    <location>
        <begin position="105"/>
        <end position="170"/>
    </location>
</feature>
<feature type="compositionally biased region" description="Basic and acidic residues" evidence="1">
    <location>
        <begin position="156"/>
        <end position="170"/>
    </location>
</feature>
<dbReference type="KEGG" id="ctp:CTRG_04091"/>
<dbReference type="GeneID" id="8297069"/>
<dbReference type="GO" id="GO:0005740">
    <property type="term" value="C:mitochondrial envelope"/>
    <property type="evidence" value="ECO:0007669"/>
    <property type="project" value="TreeGrafter"/>
</dbReference>
<dbReference type="eggNOG" id="ENOG502QPU6">
    <property type="taxonomic scope" value="Eukaryota"/>
</dbReference>
<dbReference type="HOGENOM" id="CLU_018196_0_0_1"/>
<dbReference type="AlphaFoldDB" id="C5MCZ0"/>
<feature type="region of interest" description="Disordered" evidence="1">
    <location>
        <begin position="58"/>
        <end position="88"/>
    </location>
</feature>
<feature type="compositionally biased region" description="Basic and acidic residues" evidence="1">
    <location>
        <begin position="112"/>
        <end position="127"/>
    </location>
</feature>
<evidence type="ECO:0000313" key="3">
    <source>
        <dbReference type="Proteomes" id="UP000002037"/>
    </source>
</evidence>
<name>C5MCZ0_CANTT</name>
<evidence type="ECO:0000256" key="1">
    <source>
        <dbReference type="SAM" id="MobiDB-lite"/>
    </source>
</evidence>
<dbReference type="STRING" id="294747.C5MCZ0"/>
<dbReference type="InterPro" id="IPR013943">
    <property type="entry name" value="Pet127"/>
</dbReference>
<accession>C5MCZ0</accession>
<keyword evidence="3" id="KW-1185">Reference proteome</keyword>
<organism evidence="2 3">
    <name type="scientific">Candida tropicalis (strain ATCC MYA-3404 / T1)</name>
    <name type="common">Yeast</name>
    <dbReference type="NCBI Taxonomy" id="294747"/>
    <lineage>
        <taxon>Eukaryota</taxon>
        <taxon>Fungi</taxon>
        <taxon>Dikarya</taxon>
        <taxon>Ascomycota</taxon>
        <taxon>Saccharomycotina</taxon>
        <taxon>Pichiomycetes</taxon>
        <taxon>Debaryomycetaceae</taxon>
        <taxon>Candida/Lodderomyces clade</taxon>
        <taxon>Candida</taxon>
    </lineage>
</organism>
<dbReference type="OrthoDB" id="10249045at2759"/>
<evidence type="ECO:0008006" key="4">
    <source>
        <dbReference type="Google" id="ProtNLM"/>
    </source>
</evidence>
<dbReference type="PANTHER" id="PTHR31014">
    <property type="entry name" value="MITOCHONDRIAL TRANSLATION SYSTEM COMPONENT PET127-RELATED"/>
    <property type="match status" value="1"/>
</dbReference>
<feature type="compositionally biased region" description="Basic residues" evidence="1">
    <location>
        <begin position="65"/>
        <end position="74"/>
    </location>
</feature>
<feature type="compositionally biased region" description="Basic residues" evidence="1">
    <location>
        <begin position="145"/>
        <end position="155"/>
    </location>
</feature>
<dbReference type="Proteomes" id="UP000002037">
    <property type="component" value="Unassembled WGS sequence"/>
</dbReference>
<dbReference type="VEuPathDB" id="FungiDB:CTRG_04091"/>
<dbReference type="PANTHER" id="PTHR31014:SF0">
    <property type="entry name" value="MITOCHONDRIAL TRANSLATION SYSTEM COMPONENT PET127-RELATED"/>
    <property type="match status" value="1"/>
</dbReference>
<dbReference type="RefSeq" id="XP_002549794.1">
    <property type="nucleotide sequence ID" value="XM_002549748.1"/>
</dbReference>
<gene>
    <name evidence="2" type="ORF">CTRG_04091</name>
</gene>